<dbReference type="PROSITE" id="PS00036">
    <property type="entry name" value="BZIP_BASIC"/>
    <property type="match status" value="1"/>
</dbReference>
<evidence type="ECO:0000256" key="3">
    <source>
        <dbReference type="ARBA" id="ARBA00023242"/>
    </source>
</evidence>
<dbReference type="GO" id="GO:0045893">
    <property type="term" value="P:positive regulation of DNA-templated transcription"/>
    <property type="evidence" value="ECO:0007669"/>
    <property type="project" value="InterPro"/>
</dbReference>
<feature type="domain" description="BZIP" evidence="6">
    <location>
        <begin position="241"/>
        <end position="291"/>
    </location>
</feature>
<feature type="coiled-coil region" evidence="4">
    <location>
        <begin position="259"/>
        <end position="298"/>
    </location>
</feature>
<evidence type="ECO:0000313" key="7">
    <source>
        <dbReference type="EMBL" id="KAG6704767.1"/>
    </source>
</evidence>
<evidence type="ECO:0000256" key="4">
    <source>
        <dbReference type="SAM" id="Coils"/>
    </source>
</evidence>
<keyword evidence="3" id="KW-0539">Nucleus</keyword>
<dbReference type="Proteomes" id="UP000811246">
    <property type="component" value="Chromosome 7"/>
</dbReference>
<dbReference type="CDD" id="cd14707">
    <property type="entry name" value="bZIP_plant_BZIP46"/>
    <property type="match status" value="1"/>
</dbReference>
<dbReference type="GO" id="GO:0003700">
    <property type="term" value="F:DNA-binding transcription factor activity"/>
    <property type="evidence" value="ECO:0007669"/>
    <property type="project" value="InterPro"/>
</dbReference>
<feature type="compositionally biased region" description="Polar residues" evidence="5">
    <location>
        <begin position="41"/>
        <end position="55"/>
    </location>
</feature>
<dbReference type="PANTHER" id="PTHR22952:SF450">
    <property type="entry name" value="PROTEIN FD-LIKE"/>
    <property type="match status" value="1"/>
</dbReference>
<evidence type="ECO:0000256" key="1">
    <source>
        <dbReference type="ARBA" id="ARBA00004123"/>
    </source>
</evidence>
<evidence type="ECO:0000256" key="2">
    <source>
        <dbReference type="ARBA" id="ARBA00023125"/>
    </source>
</evidence>
<evidence type="ECO:0000256" key="5">
    <source>
        <dbReference type="SAM" id="MobiDB-lite"/>
    </source>
</evidence>
<protein>
    <recommendedName>
        <fullName evidence="6">BZIP domain-containing protein</fullName>
    </recommendedName>
</protein>
<comment type="subcellular location">
    <subcellularLocation>
        <location evidence="1">Nucleus</location>
    </subcellularLocation>
</comment>
<evidence type="ECO:0000313" key="8">
    <source>
        <dbReference type="Proteomes" id="UP000811246"/>
    </source>
</evidence>
<evidence type="ECO:0000259" key="6">
    <source>
        <dbReference type="PROSITE" id="PS50217"/>
    </source>
</evidence>
<accession>A0A922JGH2</accession>
<sequence length="313" mass="34153">MRGPQARRVNTQTSPLPGSQLFFCPSIWSISLSLPLPPTMGSSTGEINNNGRNGNSCPPSKSSSTCSCPSPFSASSPVLPTPPARKFMEEVWKDISLASLQDHSSNTLSSTTTTTTHNPAFCATIDLQDFLARPPNKEPPTRGASSSGATEPSLAVDTTFLGSLAPTPATILSLNSGSDFPYPEVRTPVGVGSNPQLQRHAGFTAPSFVSSLNSPFECSCSSSSFPSCCKKRDQENVEDPIDRRHKRMIKNRESAARSRARKQAYTNELELEVARLQKENARLRRQQEELRLVAARAQLPKNHRIYRTYTAPF</sequence>
<feature type="region of interest" description="Disordered" evidence="5">
    <location>
        <begin position="41"/>
        <end position="61"/>
    </location>
</feature>
<dbReference type="InterPro" id="IPR004827">
    <property type="entry name" value="bZIP"/>
</dbReference>
<dbReference type="GO" id="GO:0003677">
    <property type="term" value="F:DNA binding"/>
    <property type="evidence" value="ECO:0007669"/>
    <property type="project" value="UniProtKB-KW"/>
</dbReference>
<dbReference type="SMART" id="SM00338">
    <property type="entry name" value="BRLZ"/>
    <property type="match status" value="1"/>
</dbReference>
<reference evidence="7" key="1">
    <citation type="submission" date="2021-01" db="EMBL/GenBank/DDBJ databases">
        <authorList>
            <person name="Lovell J.T."/>
            <person name="Bentley N."/>
            <person name="Bhattarai G."/>
            <person name="Jenkins J.W."/>
            <person name="Sreedasyam A."/>
            <person name="Alarcon Y."/>
            <person name="Bock C."/>
            <person name="Boston L."/>
            <person name="Carlson J."/>
            <person name="Cervantes K."/>
            <person name="Clermont K."/>
            <person name="Krom N."/>
            <person name="Kubenka K."/>
            <person name="Mamidi S."/>
            <person name="Mattison C."/>
            <person name="Monteros M."/>
            <person name="Pisani C."/>
            <person name="Plott C."/>
            <person name="Rajasekar S."/>
            <person name="Rhein H.S."/>
            <person name="Rohla C."/>
            <person name="Song M."/>
            <person name="Hilaire R.S."/>
            <person name="Shu S."/>
            <person name="Wells L."/>
            <person name="Wang X."/>
            <person name="Webber J."/>
            <person name="Heerema R.J."/>
            <person name="Klein P."/>
            <person name="Conner P."/>
            <person name="Grauke L."/>
            <person name="Grimwood J."/>
            <person name="Schmutz J."/>
            <person name="Randall J.J."/>
        </authorList>
    </citation>
    <scope>NUCLEOTIDE SEQUENCE</scope>
    <source>
        <tissue evidence="7">Leaf</tissue>
    </source>
</reference>
<dbReference type="InterPro" id="IPR043452">
    <property type="entry name" value="BZIP46-like"/>
</dbReference>
<keyword evidence="2" id="KW-0238">DNA-binding</keyword>
<dbReference type="PROSITE" id="PS50217">
    <property type="entry name" value="BZIP"/>
    <property type="match status" value="1"/>
</dbReference>
<dbReference type="PANTHER" id="PTHR22952">
    <property type="entry name" value="CAMP-RESPONSE ELEMENT BINDING PROTEIN-RELATED"/>
    <property type="match status" value="1"/>
</dbReference>
<name>A0A922JGH2_CARIL</name>
<dbReference type="GO" id="GO:0005634">
    <property type="term" value="C:nucleus"/>
    <property type="evidence" value="ECO:0007669"/>
    <property type="project" value="UniProtKB-SubCell"/>
</dbReference>
<dbReference type="FunFam" id="1.20.5.170:FF:000036">
    <property type="entry name" value="ABSCISIC ACID-INSENSITIVE 5-like protein 2"/>
    <property type="match status" value="1"/>
</dbReference>
<dbReference type="Pfam" id="PF00170">
    <property type="entry name" value="bZIP_1"/>
    <property type="match status" value="1"/>
</dbReference>
<comment type="caution">
    <text evidence="7">The sequence shown here is derived from an EMBL/GenBank/DDBJ whole genome shotgun (WGS) entry which is preliminary data.</text>
</comment>
<feature type="region of interest" description="Disordered" evidence="5">
    <location>
        <begin position="132"/>
        <end position="152"/>
    </location>
</feature>
<organism evidence="7 8">
    <name type="scientific">Carya illinoinensis</name>
    <name type="common">Pecan</name>
    <dbReference type="NCBI Taxonomy" id="32201"/>
    <lineage>
        <taxon>Eukaryota</taxon>
        <taxon>Viridiplantae</taxon>
        <taxon>Streptophyta</taxon>
        <taxon>Embryophyta</taxon>
        <taxon>Tracheophyta</taxon>
        <taxon>Spermatophyta</taxon>
        <taxon>Magnoliopsida</taxon>
        <taxon>eudicotyledons</taxon>
        <taxon>Gunneridae</taxon>
        <taxon>Pentapetalae</taxon>
        <taxon>rosids</taxon>
        <taxon>fabids</taxon>
        <taxon>Fagales</taxon>
        <taxon>Juglandaceae</taxon>
        <taxon>Carya</taxon>
    </lineage>
</organism>
<dbReference type="AlphaFoldDB" id="A0A922JGH2"/>
<proteinExistence type="predicted"/>
<dbReference type="EMBL" id="CM031831">
    <property type="protein sequence ID" value="KAG6704767.1"/>
    <property type="molecule type" value="Genomic_DNA"/>
</dbReference>
<keyword evidence="4" id="KW-0175">Coiled coil</keyword>
<gene>
    <name evidence="7" type="ORF">I3842_07G149000</name>
</gene>